<keyword evidence="2" id="KW-0624">Polysaccharide degradation</keyword>
<dbReference type="InterPro" id="IPR058094">
    <property type="entry name" value="Ig-like_OmpL47-like"/>
</dbReference>
<dbReference type="Proteomes" id="UP000249341">
    <property type="component" value="Unassembled WGS sequence"/>
</dbReference>
<dbReference type="InterPro" id="IPR006710">
    <property type="entry name" value="Glyco_hydro_43"/>
</dbReference>
<dbReference type="InterPro" id="IPR011081">
    <property type="entry name" value="Big_4"/>
</dbReference>
<gene>
    <name evidence="9" type="ORF">B0I29_123109</name>
</gene>
<proteinExistence type="inferred from homology"/>
<dbReference type="Pfam" id="PF07532">
    <property type="entry name" value="Big_4"/>
    <property type="match status" value="1"/>
</dbReference>
<dbReference type="Gene3D" id="2.60.120.260">
    <property type="entry name" value="Galactose-binding domain-like"/>
    <property type="match status" value="2"/>
</dbReference>
<dbReference type="AlphaFoldDB" id="A0A327Z384"/>
<dbReference type="InterPro" id="IPR052176">
    <property type="entry name" value="Glycosyl_Hydrlase_43_Enz"/>
</dbReference>
<dbReference type="GO" id="GO:0004553">
    <property type="term" value="F:hydrolase activity, hydrolyzing O-glycosyl compounds"/>
    <property type="evidence" value="ECO:0007669"/>
    <property type="project" value="InterPro"/>
</dbReference>
<evidence type="ECO:0000256" key="4">
    <source>
        <dbReference type="ARBA" id="ARBA00023277"/>
    </source>
</evidence>
<dbReference type="PANTHER" id="PTHR43772">
    <property type="entry name" value="ENDO-1,4-BETA-XYLANASE"/>
    <property type="match status" value="1"/>
</dbReference>
<keyword evidence="3" id="KW-0378">Hydrolase</keyword>
<comment type="caution">
    <text evidence="9">The sequence shown here is derived from an EMBL/GenBank/DDBJ whole genome shotgun (WGS) entry which is preliminary data.</text>
</comment>
<keyword evidence="10" id="KW-1185">Reference proteome</keyword>
<dbReference type="Gene3D" id="2.60.40.10">
    <property type="entry name" value="Immunoglobulins"/>
    <property type="match status" value="1"/>
</dbReference>
<dbReference type="InterPro" id="IPR023296">
    <property type="entry name" value="Glyco_hydro_beta-prop_sf"/>
</dbReference>
<evidence type="ECO:0000256" key="2">
    <source>
        <dbReference type="ARBA" id="ARBA00022651"/>
    </source>
</evidence>
<evidence type="ECO:0000313" key="9">
    <source>
        <dbReference type="EMBL" id="RAK27475.1"/>
    </source>
</evidence>
<feature type="chain" id="PRO_5016234880" evidence="7">
    <location>
        <begin position="28"/>
        <end position="1003"/>
    </location>
</feature>
<keyword evidence="4" id="KW-0119">Carbohydrate metabolism</keyword>
<reference evidence="9 10" key="1">
    <citation type="submission" date="2018-06" db="EMBL/GenBank/DDBJ databases">
        <title>Genomic Encyclopedia of Type Strains, Phase III (KMG-III): the genomes of soil and plant-associated and newly described type strains.</title>
        <authorList>
            <person name="Whitman W."/>
        </authorList>
    </citation>
    <scope>NUCLEOTIDE SEQUENCE [LARGE SCALE GENOMIC DNA]</scope>
    <source>
        <strain evidence="9 10">CGMCC 4.7090</strain>
    </source>
</reference>
<evidence type="ECO:0000256" key="3">
    <source>
        <dbReference type="ARBA" id="ARBA00022801"/>
    </source>
</evidence>
<dbReference type="Gene3D" id="2.115.10.20">
    <property type="entry name" value="Glycosyl hydrolase domain, family 43"/>
    <property type="match status" value="1"/>
</dbReference>
<feature type="site" description="Important for catalytic activity, responsible for pKa modulation of the active site Glu and correct orientation of both the proton donor and substrate" evidence="6">
    <location>
        <position position="187"/>
    </location>
</feature>
<keyword evidence="7" id="KW-0732">Signal</keyword>
<dbReference type="GO" id="GO:0045493">
    <property type="term" value="P:xylan catabolic process"/>
    <property type="evidence" value="ECO:0007669"/>
    <property type="project" value="UniProtKB-KW"/>
</dbReference>
<evidence type="ECO:0000256" key="1">
    <source>
        <dbReference type="ARBA" id="ARBA00009865"/>
    </source>
</evidence>
<evidence type="ECO:0000313" key="10">
    <source>
        <dbReference type="Proteomes" id="UP000249341"/>
    </source>
</evidence>
<protein>
    <submittedName>
        <fullName evidence="9">Ig-like protein group 4</fullName>
    </submittedName>
</protein>
<keyword evidence="2" id="KW-0858">Xylan degradation</keyword>
<accession>A0A327Z384</accession>
<feature type="signal peptide" evidence="7">
    <location>
        <begin position="1"/>
        <end position="27"/>
    </location>
</feature>
<dbReference type="CDD" id="cd08990">
    <property type="entry name" value="GH43_AXH_like"/>
    <property type="match status" value="1"/>
</dbReference>
<evidence type="ECO:0000256" key="5">
    <source>
        <dbReference type="ARBA" id="ARBA00023295"/>
    </source>
</evidence>
<evidence type="ECO:0000256" key="6">
    <source>
        <dbReference type="PIRSR" id="PIRSR606710-2"/>
    </source>
</evidence>
<dbReference type="InterPro" id="IPR013783">
    <property type="entry name" value="Ig-like_fold"/>
</dbReference>
<dbReference type="SUPFAM" id="SSF75005">
    <property type="entry name" value="Arabinanase/levansucrase/invertase"/>
    <property type="match status" value="1"/>
</dbReference>
<name>A0A327Z384_9ACTN</name>
<dbReference type="NCBIfam" id="NF047446">
    <property type="entry name" value="barrel_OmpL47"/>
    <property type="match status" value="1"/>
</dbReference>
<sequence length="1003" mass="105861">MRLLRAAVAGLVAAGLLVTAPAAPARAADSYTFTNTVNPILGDGTYYSADPAPLVVSSPEKGDELYIYTGHDEAGPAVNDFIMNEWGAFKTADPSTGNWTHYPSLMRPENVFTWATPGRAYAGQVVKGPDGRYYWYVPVSERDSTAANKFAIGVAVSTSPTGPWTDHIGGPLISQRTPAANTIENIDPTILVEGQRVFVYWGTFGQLRMLEFQADMKTPVGTQQSVSGLTGYFEAPWLFKRGSTYYLAYAGNNAGPASACTPANYHACIAYATATSPTGPWTYRGTVLTPVSSTTSHPGILEFNGQWQIVYHTADAVGGGHFRRSVAIDTVEWDDTQSPPRIKQVVRTPERQADRTPRANIAQAAKVTVSNEPVPTQYWTKSLNDEIVRANPLPPDMWGTWTGTNPPQQWVQYTWDQPMRISGSQIDFWNDQPQGTGVGVAAPATWKIQYWDGQWKDVPNPSAYPTGTQGFQNTTFDAVTTTQVRALFDASANGSTYSAVAVEEWKVLAAQATSIANPAITVEVGETDLPGTVPVTFGTATLHIPVSWDPITAADVAAPGTFTVEGSVLGHAAGKISATVTVISPGDTEGDQTPPSVVLTLSGSSGAAGWFRSTARVRADGTDDRGGRLSIALKVDDNPSVTTENARWADIAVTGDGRHTVTATATDRAGNTSAPARADVNIDATNPSSTAVLADRRVTVTATDATSGVDRVEYAIGTGAWTTYTGPIAAPDAAKHTVGYRAVDKAGNTSQAATIVIPADLSAPLTGNVGPIAVPTASYTAGWNSVAALNDDADPASPAQGQLWGTWSGTRPATQWVQYDWSRPIRLTSASIKFWRDSNPGTGDGVAAPDGWKLQYWDGTAWADVTGASAHGTSTTAFNTVTFDPVTTSRMRATVSANTNGTTYSAVAITEWRVFADEPATAPVTVTAQSRCIGGKAYVAVNARNDASAPMDVELVTAYGKKAFDRVAAGGNAYQSFPVRAAAVPAGTATANGVSASYTALTC</sequence>
<evidence type="ECO:0000256" key="7">
    <source>
        <dbReference type="SAM" id="SignalP"/>
    </source>
</evidence>
<keyword evidence="5" id="KW-0326">Glycosidase</keyword>
<dbReference type="PANTHER" id="PTHR43772:SF2">
    <property type="entry name" value="PUTATIVE (AFU_ORTHOLOGUE AFUA_2G04480)-RELATED"/>
    <property type="match status" value="1"/>
</dbReference>
<comment type="similarity">
    <text evidence="1">Belongs to the glycosyl hydrolase 43 family.</text>
</comment>
<evidence type="ECO:0000259" key="8">
    <source>
        <dbReference type="Pfam" id="PF07532"/>
    </source>
</evidence>
<feature type="domain" description="Bacterial Ig-like" evidence="8">
    <location>
        <begin position="515"/>
        <end position="570"/>
    </location>
</feature>
<organism evidence="9 10">
    <name type="scientific">Actinoplanes lutulentus</name>
    <dbReference type="NCBI Taxonomy" id="1287878"/>
    <lineage>
        <taxon>Bacteria</taxon>
        <taxon>Bacillati</taxon>
        <taxon>Actinomycetota</taxon>
        <taxon>Actinomycetes</taxon>
        <taxon>Micromonosporales</taxon>
        <taxon>Micromonosporaceae</taxon>
        <taxon>Actinoplanes</taxon>
    </lineage>
</organism>
<dbReference type="Pfam" id="PF04616">
    <property type="entry name" value="Glyco_hydro_43"/>
    <property type="match status" value="1"/>
</dbReference>
<dbReference type="RefSeq" id="WP_245973092.1">
    <property type="nucleotide sequence ID" value="NZ_JACHWI010000003.1"/>
</dbReference>
<dbReference type="EMBL" id="QLMJ01000023">
    <property type="protein sequence ID" value="RAK27475.1"/>
    <property type="molecule type" value="Genomic_DNA"/>
</dbReference>